<proteinExistence type="predicted"/>
<evidence type="ECO:0000313" key="2">
    <source>
        <dbReference type="Proteomes" id="UP000183471"/>
    </source>
</evidence>
<organism evidence="1 2">
    <name type="scientific">Nitrosospira multiformis</name>
    <dbReference type="NCBI Taxonomy" id="1231"/>
    <lineage>
        <taxon>Bacteria</taxon>
        <taxon>Pseudomonadati</taxon>
        <taxon>Pseudomonadota</taxon>
        <taxon>Betaproteobacteria</taxon>
        <taxon>Nitrosomonadales</taxon>
        <taxon>Nitrosomonadaceae</taxon>
        <taxon>Nitrosospira</taxon>
    </lineage>
</organism>
<name>A0ABY0TM17_9PROT</name>
<accession>A0ABY0TM17</accession>
<dbReference type="EMBL" id="FNKY01000001">
    <property type="protein sequence ID" value="SDQ82445.1"/>
    <property type="molecule type" value="Genomic_DNA"/>
</dbReference>
<keyword evidence="2" id="KW-1185">Reference proteome</keyword>
<gene>
    <name evidence="1" type="ORF">SAMN05216402_2440</name>
</gene>
<evidence type="ECO:0000313" key="1">
    <source>
        <dbReference type="EMBL" id="SDQ82445.1"/>
    </source>
</evidence>
<reference evidence="1 2" key="1">
    <citation type="submission" date="2016-10" db="EMBL/GenBank/DDBJ databases">
        <authorList>
            <person name="Varghese N."/>
            <person name="Submissions S."/>
        </authorList>
    </citation>
    <scope>NUCLEOTIDE SEQUENCE [LARGE SCALE GENOMIC DNA]</scope>
    <source>
        <strain evidence="1 2">Nl1</strain>
    </source>
</reference>
<dbReference type="Proteomes" id="UP000183471">
    <property type="component" value="Unassembled WGS sequence"/>
</dbReference>
<comment type="caution">
    <text evidence="1">The sequence shown here is derived from an EMBL/GenBank/DDBJ whole genome shotgun (WGS) entry which is preliminary data.</text>
</comment>
<protein>
    <submittedName>
        <fullName evidence="1">Uncharacterized protein</fullName>
    </submittedName>
</protein>
<sequence length="59" mass="6731">MILTLFQHSFRAVVVILVVYYNIGRSTMPVCILPCGIITSQNYMLLIDPQRFRGMQAVV</sequence>